<evidence type="ECO:0000313" key="5">
    <source>
        <dbReference type="Proteomes" id="UP001057520"/>
    </source>
</evidence>
<dbReference type="SUPFAM" id="SSF53335">
    <property type="entry name" value="S-adenosyl-L-methionine-dependent methyltransferases"/>
    <property type="match status" value="1"/>
</dbReference>
<dbReference type="Proteomes" id="UP001057520">
    <property type="component" value="Chromosome"/>
</dbReference>
<keyword evidence="5" id="KW-1185">Reference proteome</keyword>
<dbReference type="InterPro" id="IPR002935">
    <property type="entry name" value="SAM_O-MeTrfase"/>
</dbReference>
<keyword evidence="1 4" id="KW-0489">Methyltransferase</keyword>
<dbReference type="Pfam" id="PF13578">
    <property type="entry name" value="Methyltransf_24"/>
    <property type="match status" value="1"/>
</dbReference>
<dbReference type="Gene3D" id="3.40.50.150">
    <property type="entry name" value="Vaccinia Virus protein VP39"/>
    <property type="match status" value="1"/>
</dbReference>
<keyword evidence="3" id="KW-0949">S-adenosyl-L-methionine</keyword>
<evidence type="ECO:0000313" key="4">
    <source>
        <dbReference type="EMBL" id="USQ95318.1"/>
    </source>
</evidence>
<keyword evidence="2 4" id="KW-0808">Transferase</keyword>
<organism evidence="4 5">
    <name type="scientific">Caulobacter segnis</name>
    <dbReference type="NCBI Taxonomy" id="88688"/>
    <lineage>
        <taxon>Bacteria</taxon>
        <taxon>Pseudomonadati</taxon>
        <taxon>Pseudomonadota</taxon>
        <taxon>Alphaproteobacteria</taxon>
        <taxon>Caulobacterales</taxon>
        <taxon>Caulobacteraceae</taxon>
        <taxon>Caulobacter</taxon>
    </lineage>
</organism>
<dbReference type="PANTHER" id="PTHR43167:SF1">
    <property type="entry name" value="PUTATIVE (AFU_ORTHOLOGUE AFUA_6G01830)-RELATED"/>
    <property type="match status" value="1"/>
</dbReference>
<dbReference type="EMBL" id="CP096040">
    <property type="protein sequence ID" value="USQ95318.1"/>
    <property type="molecule type" value="Genomic_DNA"/>
</dbReference>
<dbReference type="PANTHER" id="PTHR43167">
    <property type="entry name" value="PUTATIVE (AFU_ORTHOLOGUE AFUA_6G01830)-RELATED"/>
    <property type="match status" value="1"/>
</dbReference>
<dbReference type="GO" id="GO:0032259">
    <property type="term" value="P:methylation"/>
    <property type="evidence" value="ECO:0007669"/>
    <property type="project" value="UniProtKB-KW"/>
</dbReference>
<accession>A0ABY4ZR83</accession>
<dbReference type="PROSITE" id="PS51682">
    <property type="entry name" value="SAM_OMT_I"/>
    <property type="match status" value="1"/>
</dbReference>
<reference evidence="4 5" key="1">
    <citation type="submission" date="2022-04" db="EMBL/GenBank/DDBJ databases">
        <title>Genome sequence of soybean root-associated Caulobacter segnis RL271.</title>
        <authorList>
            <person name="Longley R."/>
            <person name="Bonito G."/>
            <person name="Trigodet F."/>
            <person name="Crosson S."/>
            <person name="Fiebig A."/>
        </authorList>
    </citation>
    <scope>NUCLEOTIDE SEQUENCE [LARGE SCALE GENOMIC DNA]</scope>
    <source>
        <strain evidence="4 5">RL271</strain>
    </source>
</reference>
<dbReference type="CDD" id="cd02440">
    <property type="entry name" value="AdoMet_MTases"/>
    <property type="match status" value="1"/>
</dbReference>
<dbReference type="GO" id="GO:0008168">
    <property type="term" value="F:methyltransferase activity"/>
    <property type="evidence" value="ECO:0007669"/>
    <property type="project" value="UniProtKB-KW"/>
</dbReference>
<evidence type="ECO:0000256" key="1">
    <source>
        <dbReference type="ARBA" id="ARBA00022603"/>
    </source>
</evidence>
<dbReference type="EC" id="2.1.1.-" evidence="4"/>
<protein>
    <submittedName>
        <fullName evidence="4">Class I SAM-dependent methyltransferase</fullName>
        <ecNumber evidence="4">2.1.1.-</ecNumber>
    </submittedName>
</protein>
<evidence type="ECO:0000256" key="3">
    <source>
        <dbReference type="ARBA" id="ARBA00022691"/>
    </source>
</evidence>
<dbReference type="InterPro" id="IPR029063">
    <property type="entry name" value="SAM-dependent_MTases_sf"/>
</dbReference>
<gene>
    <name evidence="4" type="ORF">MZV50_22650</name>
</gene>
<name>A0ABY4ZR83_9CAUL</name>
<evidence type="ECO:0000256" key="2">
    <source>
        <dbReference type="ARBA" id="ARBA00022679"/>
    </source>
</evidence>
<sequence length="231" mass="25208">MTTLASERVAELLTQLHRDAEASDREHLEAMVETFGAQDASMETLIVEMMAEERADYRAIYHRYADNYLAVTPTYGRFLYAMARACKASRIVEFGTSMGISTIYLAAALRDNGGGRLIGSEFEPGKVARARGNLEAAGLGDLVEIREGDARETLKDVGGDVDLLLVDGAFSLYLTVLKLVEPHLRPGAVVLGENAFDPDYLDYIRAPANGYLAQTLPLDEGRGNVFAVRVA</sequence>
<proteinExistence type="predicted"/>